<reference evidence="1 2" key="1">
    <citation type="submission" date="2014-04" db="EMBL/GenBank/DDBJ databases">
        <authorList>
            <consortium name="DOE Joint Genome Institute"/>
            <person name="Kuo A."/>
            <person name="Martino E."/>
            <person name="Perotto S."/>
            <person name="Kohler A."/>
            <person name="Nagy L.G."/>
            <person name="Floudas D."/>
            <person name="Copeland A."/>
            <person name="Barry K.W."/>
            <person name="Cichocki N."/>
            <person name="Veneault-Fourrey C."/>
            <person name="LaButti K."/>
            <person name="Lindquist E.A."/>
            <person name="Lipzen A."/>
            <person name="Lundell T."/>
            <person name="Morin E."/>
            <person name="Murat C."/>
            <person name="Sun H."/>
            <person name="Tunlid A."/>
            <person name="Henrissat B."/>
            <person name="Grigoriev I.V."/>
            <person name="Hibbett D.S."/>
            <person name="Martin F."/>
            <person name="Nordberg H.P."/>
            <person name="Cantor M.N."/>
            <person name="Hua S.X."/>
        </authorList>
    </citation>
    <scope>NUCLEOTIDE SEQUENCE [LARGE SCALE GENOMIC DNA]</scope>
    <source>
        <strain evidence="1 2">Zn</strain>
    </source>
</reference>
<evidence type="ECO:0008006" key="3">
    <source>
        <dbReference type="Google" id="ProtNLM"/>
    </source>
</evidence>
<dbReference type="HOGENOM" id="CLU_1938762_0_0_1"/>
<protein>
    <recommendedName>
        <fullName evidence="3">Methyltransferase domain-containing protein</fullName>
    </recommendedName>
</protein>
<organism evidence="1 2">
    <name type="scientific">Oidiodendron maius (strain Zn)</name>
    <dbReference type="NCBI Taxonomy" id="913774"/>
    <lineage>
        <taxon>Eukaryota</taxon>
        <taxon>Fungi</taxon>
        <taxon>Dikarya</taxon>
        <taxon>Ascomycota</taxon>
        <taxon>Pezizomycotina</taxon>
        <taxon>Leotiomycetes</taxon>
        <taxon>Leotiomycetes incertae sedis</taxon>
        <taxon>Myxotrichaceae</taxon>
        <taxon>Oidiodendron</taxon>
    </lineage>
</organism>
<dbReference type="InterPro" id="IPR029063">
    <property type="entry name" value="SAM-dependent_MTases_sf"/>
</dbReference>
<dbReference type="InParanoid" id="A0A0C3H3X0"/>
<dbReference type="AlphaFoldDB" id="A0A0C3H3X0"/>
<reference evidence="2" key="2">
    <citation type="submission" date="2015-01" db="EMBL/GenBank/DDBJ databases">
        <title>Evolutionary Origins and Diversification of the Mycorrhizal Mutualists.</title>
        <authorList>
            <consortium name="DOE Joint Genome Institute"/>
            <consortium name="Mycorrhizal Genomics Consortium"/>
            <person name="Kohler A."/>
            <person name="Kuo A."/>
            <person name="Nagy L.G."/>
            <person name="Floudas D."/>
            <person name="Copeland A."/>
            <person name="Barry K.W."/>
            <person name="Cichocki N."/>
            <person name="Veneault-Fourrey C."/>
            <person name="LaButti K."/>
            <person name="Lindquist E.A."/>
            <person name="Lipzen A."/>
            <person name="Lundell T."/>
            <person name="Morin E."/>
            <person name="Murat C."/>
            <person name="Riley R."/>
            <person name="Ohm R."/>
            <person name="Sun H."/>
            <person name="Tunlid A."/>
            <person name="Henrissat B."/>
            <person name="Grigoriev I.V."/>
            <person name="Hibbett D.S."/>
            <person name="Martin F."/>
        </authorList>
    </citation>
    <scope>NUCLEOTIDE SEQUENCE [LARGE SCALE GENOMIC DNA]</scope>
    <source>
        <strain evidence="2">Zn</strain>
    </source>
</reference>
<dbReference type="Proteomes" id="UP000054321">
    <property type="component" value="Unassembled WGS sequence"/>
</dbReference>
<dbReference type="SUPFAM" id="SSF53335">
    <property type="entry name" value="S-adenosyl-L-methionine-dependent methyltransferases"/>
    <property type="match status" value="1"/>
</dbReference>
<accession>A0A0C3H3X0</accession>
<evidence type="ECO:0000313" key="2">
    <source>
        <dbReference type="Proteomes" id="UP000054321"/>
    </source>
</evidence>
<evidence type="ECO:0000313" key="1">
    <source>
        <dbReference type="EMBL" id="KIM97136.1"/>
    </source>
</evidence>
<dbReference type="OrthoDB" id="9991036at2759"/>
<proteinExistence type="predicted"/>
<sequence>MDQTAHIRNALPDLFRELGIKVLLDVPCGDFHWMSHVDISSLRYIGGDIVTEMVKRNRVDYGSNDIEFHVINIITDGLPKEDVILCRDCLVHLKLEDGLKAVQNFKRSGAKYLLSTTFPDHAENTDEFRY</sequence>
<dbReference type="EMBL" id="KN832882">
    <property type="protein sequence ID" value="KIM97136.1"/>
    <property type="molecule type" value="Genomic_DNA"/>
</dbReference>
<name>A0A0C3H3X0_OIDMZ</name>
<gene>
    <name evidence="1" type="ORF">OIDMADRAFT_57774</name>
</gene>
<keyword evidence="2" id="KW-1185">Reference proteome</keyword>
<dbReference type="Gene3D" id="3.40.50.150">
    <property type="entry name" value="Vaccinia Virus protein VP39"/>
    <property type="match status" value="1"/>
</dbReference>